<feature type="binding site" evidence="13">
    <location>
        <position position="361"/>
    </location>
    <ligand>
        <name>Zn(2+)</name>
        <dbReference type="ChEBI" id="CHEBI:29105"/>
        <note>catalytic</note>
    </ligand>
</feature>
<evidence type="ECO:0000256" key="7">
    <source>
        <dbReference type="ARBA" id="ARBA00022670"/>
    </source>
</evidence>
<name>A0A7W9E744_9CAUL</name>
<feature type="binding site" evidence="13">
    <location>
        <position position="342"/>
    </location>
    <ligand>
        <name>Zn(2+)</name>
        <dbReference type="ChEBI" id="CHEBI:29105"/>
        <note>catalytic</note>
    </ligand>
</feature>
<evidence type="ECO:0000256" key="1">
    <source>
        <dbReference type="ARBA" id="ARBA00000098"/>
    </source>
</evidence>
<reference evidence="17 18" key="1">
    <citation type="submission" date="2020-08" db="EMBL/GenBank/DDBJ databases">
        <title>Genomic Encyclopedia of Type Strains, Phase IV (KMG-IV): sequencing the most valuable type-strain genomes for metagenomic binning, comparative biology and taxonomic classification.</title>
        <authorList>
            <person name="Goeker M."/>
        </authorList>
    </citation>
    <scope>NUCLEOTIDE SEQUENCE [LARGE SCALE GENOMIC DNA]</scope>
    <source>
        <strain evidence="17 18">DSM 24448</strain>
    </source>
</reference>
<keyword evidence="17" id="KW-0031">Aminopeptidase</keyword>
<evidence type="ECO:0000256" key="14">
    <source>
        <dbReference type="SAM" id="SignalP"/>
    </source>
</evidence>
<evidence type="ECO:0000256" key="6">
    <source>
        <dbReference type="ARBA" id="ARBA00022490"/>
    </source>
</evidence>
<comment type="caution">
    <text evidence="17">The sequence shown here is derived from an EMBL/GenBank/DDBJ whole genome shotgun (WGS) entry which is preliminary data.</text>
</comment>
<evidence type="ECO:0000256" key="3">
    <source>
        <dbReference type="ARBA" id="ARBA00010136"/>
    </source>
</evidence>
<proteinExistence type="inferred from homology"/>
<evidence type="ECO:0000313" key="17">
    <source>
        <dbReference type="EMBL" id="MBB5660546.1"/>
    </source>
</evidence>
<keyword evidence="7" id="KW-0645">Protease</keyword>
<comment type="similarity">
    <text evidence="3">Belongs to the peptidase M1 family.</text>
</comment>
<dbReference type="EMBL" id="JACIJB010000004">
    <property type="protein sequence ID" value="MBB5660546.1"/>
    <property type="molecule type" value="Genomic_DNA"/>
</dbReference>
<dbReference type="Pfam" id="PF01433">
    <property type="entry name" value="Peptidase_M1"/>
    <property type="match status" value="1"/>
</dbReference>
<evidence type="ECO:0000259" key="16">
    <source>
        <dbReference type="Pfam" id="PF17900"/>
    </source>
</evidence>
<sequence length="579" mass="64735">MTASFRPLLVSMAALGLSFGASAPVLAQEAAEQRTSTEFTMDTGGPRTPEQLAMRFDVADLAIKVMPDDKAIEGVATLTFTATAPLDRLVVELDTRFDVSEVAIDGRVLSPNDWVNPEGRMTISLPRRLREGQSVDLRIAYAGKPHVARNAPWDGGFVWSTAPGGEPWIATAIQGDGCDLFWPCIDHPMAEPGRVDLHITIPSDLSAPANGRFLGKEDHGDGWTTWNWTADQPNNYAISLTVGPYVELSGTYESRFGNTIPMYFWHLNSTDPDKAAALFAEFPEQLAFFEATVGPFPFGDEKMGVVETPHLGMEHQTINAYGNQYRKDHEGYDWLLQHELAHEWFGNQLTNVNWDDMWLHEGLGTYMQPLYTRWLNGEQYYQAALLEQRLGLANRFPVVSGSALTEEQVYEGDQGPGNDIYYKGSLIMHSLRMLIGDEDFYESVTRLVYGRPDPRPGNFEPRFASTPDFLAIVNEVTGQDLGWFFNGYLYQAALPDLVTRQQGDRLMLEWVVGDGSPFPMPIEVSVDGRVQTVPMTGGRGEVRGVGPHSHVLIDPENKVLRRLDNIDEFVAWRATQRRR</sequence>
<dbReference type="SUPFAM" id="SSF55486">
    <property type="entry name" value="Metalloproteases ('zincins'), catalytic domain"/>
    <property type="match status" value="1"/>
</dbReference>
<dbReference type="Gene3D" id="2.60.40.1730">
    <property type="entry name" value="tricorn interacting facor f3 domain"/>
    <property type="match status" value="1"/>
</dbReference>
<dbReference type="InterPro" id="IPR027268">
    <property type="entry name" value="Peptidase_M4/M1_CTD_sf"/>
</dbReference>
<feature type="domain" description="Peptidase M1 membrane alanine aminopeptidase" evidence="15">
    <location>
        <begin position="327"/>
        <end position="488"/>
    </location>
</feature>
<feature type="signal peptide" evidence="14">
    <location>
        <begin position="1"/>
        <end position="23"/>
    </location>
</feature>
<evidence type="ECO:0000256" key="8">
    <source>
        <dbReference type="ARBA" id="ARBA00022723"/>
    </source>
</evidence>
<dbReference type="InterPro" id="IPR042097">
    <property type="entry name" value="Aminopeptidase_N-like_N_sf"/>
</dbReference>
<keyword evidence="18" id="KW-1185">Reference proteome</keyword>
<accession>A0A7W9E744</accession>
<dbReference type="InterPro" id="IPR045357">
    <property type="entry name" value="Aminopeptidase_N-like_N"/>
</dbReference>
<dbReference type="PANTHER" id="PTHR45726:SF3">
    <property type="entry name" value="LEUKOTRIENE A-4 HYDROLASE"/>
    <property type="match status" value="1"/>
</dbReference>
<dbReference type="CDD" id="cd09603">
    <property type="entry name" value="M1_APN_like"/>
    <property type="match status" value="1"/>
</dbReference>
<evidence type="ECO:0000256" key="4">
    <source>
        <dbReference type="ARBA" id="ARBA00012564"/>
    </source>
</evidence>
<evidence type="ECO:0000256" key="2">
    <source>
        <dbReference type="ARBA" id="ARBA00004496"/>
    </source>
</evidence>
<keyword evidence="9" id="KW-0378">Hydrolase</keyword>
<comment type="catalytic activity">
    <reaction evidence="1">
        <text>Release of an N-terminal amino acid, Xaa-|-Yaa- from a peptide, amide or arylamide. Xaa is preferably Ala, but may be most amino acids including Pro (slow action). When a terminal hydrophobic residue is followed by a prolyl residue, the two may be released as an intact Xaa-Pro dipeptide.</text>
        <dbReference type="EC" id="3.4.11.2"/>
    </reaction>
</comment>
<evidence type="ECO:0000259" key="15">
    <source>
        <dbReference type="Pfam" id="PF01433"/>
    </source>
</evidence>
<evidence type="ECO:0000256" key="11">
    <source>
        <dbReference type="ARBA" id="ARBA00023049"/>
    </source>
</evidence>
<evidence type="ECO:0000313" key="18">
    <source>
        <dbReference type="Proteomes" id="UP000548978"/>
    </source>
</evidence>
<feature type="active site" description="Proton acceptor" evidence="12">
    <location>
        <position position="339"/>
    </location>
</feature>
<dbReference type="EC" id="3.4.11.2" evidence="4"/>
<dbReference type="Gene3D" id="1.10.390.10">
    <property type="entry name" value="Neutral Protease Domain 2"/>
    <property type="match status" value="1"/>
</dbReference>
<evidence type="ECO:0000256" key="12">
    <source>
        <dbReference type="PIRSR" id="PIRSR634015-1"/>
    </source>
</evidence>
<dbReference type="InterPro" id="IPR034015">
    <property type="entry name" value="M1_LTA4H"/>
</dbReference>
<dbReference type="GO" id="GO:0005737">
    <property type="term" value="C:cytoplasm"/>
    <property type="evidence" value="ECO:0007669"/>
    <property type="project" value="UniProtKB-SubCell"/>
</dbReference>
<dbReference type="PANTHER" id="PTHR45726">
    <property type="entry name" value="LEUKOTRIENE A-4 HYDROLASE"/>
    <property type="match status" value="1"/>
</dbReference>
<dbReference type="RefSeq" id="WP_241153199.1">
    <property type="nucleotide sequence ID" value="NZ_JACIJB010000004.1"/>
</dbReference>
<keyword evidence="14" id="KW-0732">Signal</keyword>
<feature type="chain" id="PRO_5030552041" description="Aminopeptidase N" evidence="14">
    <location>
        <begin position="24"/>
        <end position="579"/>
    </location>
</feature>
<protein>
    <recommendedName>
        <fullName evidence="5">Aminopeptidase N</fullName>
        <ecNumber evidence="4">3.4.11.2</ecNumber>
    </recommendedName>
</protein>
<comment type="subcellular location">
    <subcellularLocation>
        <location evidence="2">Cytoplasm</location>
    </subcellularLocation>
</comment>
<gene>
    <name evidence="17" type="ORF">FHS65_001292</name>
</gene>
<dbReference type="GO" id="GO:0016285">
    <property type="term" value="F:alanyl aminopeptidase activity"/>
    <property type="evidence" value="ECO:0007669"/>
    <property type="project" value="UniProtKB-EC"/>
</dbReference>
<dbReference type="SUPFAM" id="SSF63737">
    <property type="entry name" value="Leukotriene A4 hydrolase N-terminal domain"/>
    <property type="match status" value="1"/>
</dbReference>
<dbReference type="Pfam" id="PF17900">
    <property type="entry name" value="Peptidase_M1_N"/>
    <property type="match status" value="1"/>
</dbReference>
<evidence type="ECO:0000256" key="5">
    <source>
        <dbReference type="ARBA" id="ARBA00015611"/>
    </source>
</evidence>
<keyword evidence="11" id="KW-0482">Metalloprotease</keyword>
<keyword evidence="10 13" id="KW-0862">Zinc</keyword>
<feature type="domain" description="Aminopeptidase N-like N-terminal" evidence="16">
    <location>
        <begin position="60"/>
        <end position="230"/>
    </location>
</feature>
<keyword evidence="8 13" id="KW-0479">Metal-binding</keyword>
<dbReference type="InterPro" id="IPR014782">
    <property type="entry name" value="Peptidase_M1_dom"/>
</dbReference>
<evidence type="ECO:0000256" key="13">
    <source>
        <dbReference type="PIRSR" id="PIRSR634015-3"/>
    </source>
</evidence>
<feature type="binding site" evidence="13">
    <location>
        <position position="338"/>
    </location>
    <ligand>
        <name>Zn(2+)</name>
        <dbReference type="ChEBI" id="CHEBI:29105"/>
        <note>catalytic</note>
    </ligand>
</feature>
<evidence type="ECO:0000256" key="10">
    <source>
        <dbReference type="ARBA" id="ARBA00022833"/>
    </source>
</evidence>
<dbReference type="InterPro" id="IPR001930">
    <property type="entry name" value="Peptidase_M1"/>
</dbReference>
<dbReference type="GO" id="GO:0008237">
    <property type="term" value="F:metallopeptidase activity"/>
    <property type="evidence" value="ECO:0007669"/>
    <property type="project" value="UniProtKB-KW"/>
</dbReference>
<dbReference type="GO" id="GO:0008270">
    <property type="term" value="F:zinc ion binding"/>
    <property type="evidence" value="ECO:0007669"/>
    <property type="project" value="InterPro"/>
</dbReference>
<dbReference type="Proteomes" id="UP000548978">
    <property type="component" value="Unassembled WGS sequence"/>
</dbReference>
<feature type="active site" description="Proton donor" evidence="12">
    <location>
        <position position="421"/>
    </location>
</feature>
<organism evidence="17 18">
    <name type="scientific">Brevundimonas halotolerans</name>
    <dbReference type="NCBI Taxonomy" id="69670"/>
    <lineage>
        <taxon>Bacteria</taxon>
        <taxon>Pseudomonadati</taxon>
        <taxon>Pseudomonadota</taxon>
        <taxon>Alphaproteobacteria</taxon>
        <taxon>Caulobacterales</taxon>
        <taxon>Caulobacteraceae</taxon>
        <taxon>Brevundimonas</taxon>
    </lineage>
</organism>
<evidence type="ECO:0000256" key="9">
    <source>
        <dbReference type="ARBA" id="ARBA00022801"/>
    </source>
</evidence>
<keyword evidence="6" id="KW-0963">Cytoplasm</keyword>
<dbReference type="GO" id="GO:0006508">
    <property type="term" value="P:proteolysis"/>
    <property type="evidence" value="ECO:0007669"/>
    <property type="project" value="UniProtKB-KW"/>
</dbReference>
<dbReference type="PRINTS" id="PR00756">
    <property type="entry name" value="ALADIPTASE"/>
</dbReference>
<comment type="cofactor">
    <cofactor evidence="13">
        <name>Zn(2+)</name>
        <dbReference type="ChEBI" id="CHEBI:29105"/>
    </cofactor>
    <text evidence="13">Binds 1 zinc ion per subunit.</text>
</comment>
<dbReference type="AlphaFoldDB" id="A0A7W9E744"/>